<dbReference type="Gene3D" id="3.30.200.20">
    <property type="entry name" value="Phosphorylase Kinase, domain 1"/>
    <property type="match status" value="1"/>
</dbReference>
<keyword evidence="2 6" id="KW-0547">Nucleotide-binding</keyword>
<feature type="non-terminal residue" evidence="8">
    <location>
        <position position="100"/>
    </location>
</feature>
<dbReference type="InterPro" id="IPR017441">
    <property type="entry name" value="Protein_kinase_ATP_BS"/>
</dbReference>
<dbReference type="InterPro" id="IPR050339">
    <property type="entry name" value="CC_SR_Kinase"/>
</dbReference>
<evidence type="ECO:0000256" key="1">
    <source>
        <dbReference type="ARBA" id="ARBA00022679"/>
    </source>
</evidence>
<comment type="caution">
    <text evidence="8">The sequence shown here is derived from an EMBL/GenBank/DDBJ whole genome shotgun (WGS) entry which is preliminary data.</text>
</comment>
<evidence type="ECO:0000313" key="9">
    <source>
        <dbReference type="Proteomes" id="UP001189429"/>
    </source>
</evidence>
<evidence type="ECO:0000256" key="6">
    <source>
        <dbReference type="PROSITE-ProRule" id="PRU10141"/>
    </source>
</evidence>
<proteinExistence type="predicted"/>
<evidence type="ECO:0000256" key="5">
    <source>
        <dbReference type="ARBA" id="ARBA00023193"/>
    </source>
</evidence>
<keyword evidence="3" id="KW-0418">Kinase</keyword>
<keyword evidence="1" id="KW-0808">Transferase</keyword>
<keyword evidence="9" id="KW-1185">Reference proteome</keyword>
<dbReference type="Proteomes" id="UP001189429">
    <property type="component" value="Unassembled WGS sequence"/>
</dbReference>
<dbReference type="PROSITE" id="PS50011">
    <property type="entry name" value="PROTEIN_KINASE_DOM"/>
    <property type="match status" value="1"/>
</dbReference>
<evidence type="ECO:0000259" key="7">
    <source>
        <dbReference type="PROSITE" id="PS50011"/>
    </source>
</evidence>
<keyword evidence="4 6" id="KW-0067">ATP-binding</keyword>
<evidence type="ECO:0000313" key="8">
    <source>
        <dbReference type="EMBL" id="CAK0899272.1"/>
    </source>
</evidence>
<feature type="non-terminal residue" evidence="8">
    <location>
        <position position="1"/>
    </location>
</feature>
<dbReference type="EMBL" id="CAUYUJ010020578">
    <property type="protein sequence ID" value="CAK0899272.1"/>
    <property type="molecule type" value="Genomic_DNA"/>
</dbReference>
<dbReference type="InterPro" id="IPR000719">
    <property type="entry name" value="Prot_kinase_dom"/>
</dbReference>
<dbReference type="SUPFAM" id="SSF56112">
    <property type="entry name" value="Protein kinase-like (PK-like)"/>
    <property type="match status" value="1"/>
</dbReference>
<sequence length="100" mass="10457">SPTLTASAASGVGGDSNEDPILRELCGASDPNEGRFLREFCEIEFIGRGDFATVYRARSRLDQQLYAVKVQKRQHSGGAVPAAALREACTLAALSAGSAG</sequence>
<evidence type="ECO:0000256" key="4">
    <source>
        <dbReference type="ARBA" id="ARBA00022840"/>
    </source>
</evidence>
<evidence type="ECO:0000256" key="3">
    <source>
        <dbReference type="ARBA" id="ARBA00022777"/>
    </source>
</evidence>
<dbReference type="PROSITE" id="PS00107">
    <property type="entry name" value="PROTEIN_KINASE_ATP"/>
    <property type="match status" value="1"/>
</dbReference>
<dbReference type="InterPro" id="IPR011009">
    <property type="entry name" value="Kinase-like_dom_sf"/>
</dbReference>
<evidence type="ECO:0000256" key="2">
    <source>
        <dbReference type="ARBA" id="ARBA00022741"/>
    </source>
</evidence>
<feature type="binding site" evidence="6">
    <location>
        <position position="69"/>
    </location>
    <ligand>
        <name>ATP</name>
        <dbReference type="ChEBI" id="CHEBI:30616"/>
    </ligand>
</feature>
<organism evidence="8 9">
    <name type="scientific">Prorocentrum cordatum</name>
    <dbReference type="NCBI Taxonomy" id="2364126"/>
    <lineage>
        <taxon>Eukaryota</taxon>
        <taxon>Sar</taxon>
        <taxon>Alveolata</taxon>
        <taxon>Dinophyceae</taxon>
        <taxon>Prorocentrales</taxon>
        <taxon>Prorocentraceae</taxon>
        <taxon>Prorocentrum</taxon>
    </lineage>
</organism>
<protein>
    <recommendedName>
        <fullName evidence="7">Protein kinase domain-containing protein</fullName>
    </recommendedName>
</protein>
<name>A0ABN9XHN8_9DINO</name>
<dbReference type="PANTHER" id="PTHR11042">
    <property type="entry name" value="EUKARYOTIC TRANSLATION INITIATION FACTOR 2-ALPHA KINASE EIF2-ALPHA KINASE -RELATED"/>
    <property type="match status" value="1"/>
</dbReference>
<feature type="domain" description="Protein kinase" evidence="7">
    <location>
        <begin position="40"/>
        <end position="100"/>
    </location>
</feature>
<accession>A0ABN9XHN8</accession>
<gene>
    <name evidence="8" type="ORF">PCOR1329_LOCUS76832</name>
</gene>
<reference evidence="8" key="1">
    <citation type="submission" date="2023-10" db="EMBL/GenBank/DDBJ databases">
        <authorList>
            <person name="Chen Y."/>
            <person name="Shah S."/>
            <person name="Dougan E. K."/>
            <person name="Thang M."/>
            <person name="Chan C."/>
        </authorList>
    </citation>
    <scope>NUCLEOTIDE SEQUENCE [LARGE SCALE GENOMIC DNA]</scope>
</reference>
<keyword evidence="5" id="KW-0652">Protein synthesis inhibitor</keyword>